<sequence length="650" mass="72502">MKQIVTGIVAHVDAGKTTLSEALLYQTGALRKLGRVDKGNAFLDPDALEKKRGITIFSHQANLQYQDLKLTLLDTPGHVDFASQTEQVLSVLDYAILVVSATDGVQGYTRTLWHLLEHYQVPIFIFVNKMDAVGVDRQKVLADLQKNLANGCVDFESDNFQEDVSMVDDDVLEQFLDNGELVDSTIQRLIKHRQVFPVFFGSALKMEGIEEFLQGIQRFSTKEDYPTEFGAKVFKISHDDNERLTWVKVTGGVLENKAVLYHDQKANQLRIYDGSKFALNQNLSAGEVCAITGLTDTYPGLGLGKQADSEKPTIQPVLNFALDPKKNDIHQCLEALRQLEDEDPQLHVQWLSHLQEIRIQVMGQVQLEIIQQLLLDRFSLDVNFGEGNILYKETITKPIEAVGHFEPLRHYSEVHLLLEPGPVGSGLQFASNCSLDVLASNWQHQVLSNLQSKEHLGVLIGAPITDMKITLIGGKASNVHSVGGDFKEATWRAVRQGLMELRNNGSQLLEPWYQFRLEVPQDQVGHAMNDIQQMNGTFETPEMIDGSDLTIISGTAPVKTMQGYSQSVNSYTHGLGNLECVVMGYQACHNAKEVIESRDYDPVSDLENTPDSVFCAHGAGYPVSWNEVPQMAHVPFLIEIIIGIFFASRI</sequence>
<dbReference type="Pfam" id="PF00679">
    <property type="entry name" value="EFG_C"/>
    <property type="match status" value="1"/>
</dbReference>
<reference evidence="6 7" key="1">
    <citation type="submission" date="2019-05" db="EMBL/GenBank/DDBJ databases">
        <title>Genome Sequence of Lactobacillus futsaii Y97, a Potential Probiotic Strain Isolated from the Futsai of Taiwan.</title>
        <authorList>
            <person name="Du X."/>
        </authorList>
    </citation>
    <scope>NUCLEOTIDE SEQUENCE [LARGE SCALE GENOMIC DNA]</scope>
    <source>
        <strain evidence="6 7">Y97</strain>
    </source>
</reference>
<keyword evidence="3" id="KW-0342">GTP-binding</keyword>
<dbReference type="PRINTS" id="PR00315">
    <property type="entry name" value="ELONGATNFCT"/>
</dbReference>
<name>A0A5B7SYA6_9LACO</name>
<dbReference type="Gene3D" id="3.30.70.240">
    <property type="match status" value="1"/>
</dbReference>
<dbReference type="GO" id="GO:0046677">
    <property type="term" value="P:response to antibiotic"/>
    <property type="evidence" value="ECO:0007669"/>
    <property type="project" value="UniProtKB-KW"/>
</dbReference>
<dbReference type="STRING" id="1423818.FC88_GL001799"/>
<evidence type="ECO:0000256" key="4">
    <source>
        <dbReference type="ARBA" id="ARBA00023251"/>
    </source>
</evidence>
<dbReference type="SUPFAM" id="SSF54980">
    <property type="entry name" value="EF-G C-terminal domain-like"/>
    <property type="match status" value="2"/>
</dbReference>
<dbReference type="InterPro" id="IPR009000">
    <property type="entry name" value="Transl_B-barrel_sf"/>
</dbReference>
<dbReference type="InterPro" id="IPR000640">
    <property type="entry name" value="EFG_V-like"/>
</dbReference>
<feature type="domain" description="Tr-type G" evidence="5">
    <location>
        <begin position="1"/>
        <end position="225"/>
    </location>
</feature>
<dbReference type="InterPro" id="IPR035647">
    <property type="entry name" value="EFG_III/V"/>
</dbReference>
<dbReference type="KEGG" id="lft:FG051_05565"/>
<dbReference type="PROSITE" id="PS51722">
    <property type="entry name" value="G_TR_2"/>
    <property type="match status" value="1"/>
</dbReference>
<dbReference type="Gene3D" id="3.30.70.870">
    <property type="entry name" value="Elongation Factor G (Translational Gtpase), domain 3"/>
    <property type="match status" value="1"/>
</dbReference>
<organism evidence="6 7">
    <name type="scientific">Companilactobacillus futsaii</name>
    <dbReference type="NCBI Taxonomy" id="938155"/>
    <lineage>
        <taxon>Bacteria</taxon>
        <taxon>Bacillati</taxon>
        <taxon>Bacillota</taxon>
        <taxon>Bacilli</taxon>
        <taxon>Lactobacillales</taxon>
        <taxon>Lactobacillaceae</taxon>
        <taxon>Companilactobacillus</taxon>
    </lineage>
</organism>
<dbReference type="RefSeq" id="WP_057815988.1">
    <property type="nucleotide sequence ID" value="NZ_CP040736.1"/>
</dbReference>
<evidence type="ECO:0000256" key="1">
    <source>
        <dbReference type="ARBA" id="ARBA00022741"/>
    </source>
</evidence>
<keyword evidence="4" id="KW-0046">Antibiotic resistance</keyword>
<dbReference type="Gene3D" id="2.40.30.10">
    <property type="entry name" value="Translation factors"/>
    <property type="match status" value="1"/>
</dbReference>
<keyword evidence="1" id="KW-0547">Nucleotide-binding</keyword>
<dbReference type="Gene3D" id="3.30.230.10">
    <property type="match status" value="1"/>
</dbReference>
<evidence type="ECO:0000259" key="5">
    <source>
        <dbReference type="PROSITE" id="PS51722"/>
    </source>
</evidence>
<dbReference type="SMART" id="SM00889">
    <property type="entry name" value="EFG_IV"/>
    <property type="match status" value="1"/>
</dbReference>
<accession>A0A5B7SYA6</accession>
<dbReference type="PANTHER" id="PTHR43261:SF1">
    <property type="entry name" value="RIBOSOME-RELEASING FACTOR 2, MITOCHONDRIAL"/>
    <property type="match status" value="1"/>
</dbReference>
<dbReference type="SUPFAM" id="SSF50447">
    <property type="entry name" value="Translation proteins"/>
    <property type="match status" value="1"/>
</dbReference>
<protein>
    <submittedName>
        <fullName evidence="6">TetM/TetW/TetO/TetS family tetracycline resistance ribosomal protection protein</fullName>
    </submittedName>
</protein>
<dbReference type="PANTHER" id="PTHR43261">
    <property type="entry name" value="TRANSLATION ELONGATION FACTOR G-RELATED"/>
    <property type="match status" value="1"/>
</dbReference>
<dbReference type="InterPro" id="IPR027417">
    <property type="entry name" value="P-loop_NTPase"/>
</dbReference>
<dbReference type="Pfam" id="PF00009">
    <property type="entry name" value="GTP_EFTU"/>
    <property type="match status" value="1"/>
</dbReference>
<dbReference type="SUPFAM" id="SSF52540">
    <property type="entry name" value="P-loop containing nucleoside triphosphate hydrolases"/>
    <property type="match status" value="1"/>
</dbReference>
<dbReference type="InterPro" id="IPR005517">
    <property type="entry name" value="Transl_elong_EFG/EF2_IV"/>
</dbReference>
<keyword evidence="2" id="KW-0648">Protein biosynthesis</keyword>
<dbReference type="GO" id="GO:0006412">
    <property type="term" value="P:translation"/>
    <property type="evidence" value="ECO:0007669"/>
    <property type="project" value="UniProtKB-KW"/>
</dbReference>
<dbReference type="InterPro" id="IPR041095">
    <property type="entry name" value="EFG_II"/>
</dbReference>
<dbReference type="Pfam" id="PF14492">
    <property type="entry name" value="EFG_III"/>
    <property type="match status" value="1"/>
</dbReference>
<dbReference type="InterPro" id="IPR005225">
    <property type="entry name" value="Small_GTP-bd"/>
</dbReference>
<dbReference type="CDD" id="cd04168">
    <property type="entry name" value="TetM_like"/>
    <property type="match status" value="1"/>
</dbReference>
<dbReference type="InterPro" id="IPR014721">
    <property type="entry name" value="Ribsml_uS5_D2-typ_fold_subgr"/>
</dbReference>
<dbReference type="GO" id="GO:0005525">
    <property type="term" value="F:GTP binding"/>
    <property type="evidence" value="ECO:0007669"/>
    <property type="project" value="UniProtKB-KW"/>
</dbReference>
<dbReference type="SUPFAM" id="SSF54211">
    <property type="entry name" value="Ribosomal protein S5 domain 2-like"/>
    <property type="match status" value="1"/>
</dbReference>
<dbReference type="AlphaFoldDB" id="A0A5B7SYA6"/>
<dbReference type="Gene3D" id="3.40.50.300">
    <property type="entry name" value="P-loop containing nucleotide triphosphate hydrolases"/>
    <property type="match status" value="1"/>
</dbReference>
<evidence type="ECO:0000313" key="6">
    <source>
        <dbReference type="EMBL" id="QCX24608.1"/>
    </source>
</evidence>
<dbReference type="CDD" id="cd03711">
    <property type="entry name" value="Tet_C"/>
    <property type="match status" value="1"/>
</dbReference>
<evidence type="ECO:0000256" key="3">
    <source>
        <dbReference type="ARBA" id="ARBA00023134"/>
    </source>
</evidence>
<dbReference type="GO" id="GO:0003924">
    <property type="term" value="F:GTPase activity"/>
    <property type="evidence" value="ECO:0007669"/>
    <property type="project" value="InterPro"/>
</dbReference>
<proteinExistence type="predicted"/>
<dbReference type="NCBIfam" id="TIGR00231">
    <property type="entry name" value="small_GTP"/>
    <property type="match status" value="1"/>
</dbReference>
<evidence type="ECO:0000256" key="2">
    <source>
        <dbReference type="ARBA" id="ARBA00022917"/>
    </source>
</evidence>
<dbReference type="Proteomes" id="UP000310673">
    <property type="component" value="Chromosome"/>
</dbReference>
<dbReference type="InterPro" id="IPR035650">
    <property type="entry name" value="Tet_C"/>
</dbReference>
<dbReference type="EMBL" id="CP040736">
    <property type="protein sequence ID" value="QCX24608.1"/>
    <property type="molecule type" value="Genomic_DNA"/>
</dbReference>
<dbReference type="PRINTS" id="PR01037">
    <property type="entry name" value="TCRTETOQM"/>
</dbReference>
<dbReference type="InterPro" id="IPR020568">
    <property type="entry name" value="Ribosomal_Su5_D2-typ_SF"/>
</dbReference>
<dbReference type="InterPro" id="IPR000795">
    <property type="entry name" value="T_Tr_GTP-bd_dom"/>
</dbReference>
<gene>
    <name evidence="6" type="ORF">FG051_05565</name>
</gene>
<evidence type="ECO:0000313" key="7">
    <source>
        <dbReference type="Proteomes" id="UP000310673"/>
    </source>
</evidence>
<dbReference type="SMART" id="SM00838">
    <property type="entry name" value="EFG_C"/>
    <property type="match status" value="1"/>
</dbReference>
<dbReference type="Pfam" id="PF03764">
    <property type="entry name" value="EFG_IV"/>
    <property type="match status" value="1"/>
</dbReference>
<dbReference type="GO" id="GO:0032790">
    <property type="term" value="P:ribosome disassembly"/>
    <property type="evidence" value="ECO:0007669"/>
    <property type="project" value="TreeGrafter"/>
</dbReference>